<protein>
    <submittedName>
        <fullName evidence="2">Uncharacterized protein</fullName>
    </submittedName>
</protein>
<dbReference type="EMBL" id="JBBWRZ010000007">
    <property type="protein sequence ID" value="KAK8232498.1"/>
    <property type="molecule type" value="Genomic_DNA"/>
</dbReference>
<proteinExistence type="predicted"/>
<feature type="compositionally biased region" description="Acidic residues" evidence="1">
    <location>
        <begin position="270"/>
        <end position="292"/>
    </location>
</feature>
<accession>A0ABR1YLB2</accession>
<name>A0ABR1YLB2_9PEZI</name>
<gene>
    <name evidence="2" type="ORF">HDK90DRAFT_555485</name>
</gene>
<dbReference type="Proteomes" id="UP001492380">
    <property type="component" value="Unassembled WGS sequence"/>
</dbReference>
<sequence length="406" mass="45139">MQTTPEGLLYCALSHNSVGSSAQPQLIIPSHLRPNALSGQQTAPPPTRLLPTVSTMSGVPAVFWARRRKPGGSEAFANCSTPSERAKQDPVRFLEFYFLTDGTSDKTKTAEPLALDGLDSLSRAELHELAGDIGGLHTKSGGAGENRILFIGWGHSAVWDLARNLEKQEERKQAAEREAEWEVMMKGHHDFVSELGQKSPRPFELQNCKGSYIVRCSEVTTGYSEGPKLTLDISSGADGSLQAAYEFGVIEGTMLLDPSEERVAALAIELDSDSDEDEDEEEEPEEDDDEEERQPTAARKRAAPVPAGPAAKKQKTLPPNHRRLFFRMRGRETGEGEIFYDPEPGHIDFSDDDCTHFVGLMYDNFLLDKNAEFEGFKISSRPKMDPEEWFCFSEGSHEYARVARWR</sequence>
<comment type="caution">
    <text evidence="2">The sequence shown here is derived from an EMBL/GenBank/DDBJ whole genome shotgun (WGS) entry which is preliminary data.</text>
</comment>
<reference evidence="2 3" key="1">
    <citation type="submission" date="2024-04" db="EMBL/GenBank/DDBJ databases">
        <title>Phyllosticta paracitricarpa is synonymous to the EU quarantine fungus P. citricarpa based on phylogenomic analyses.</title>
        <authorList>
            <consortium name="Lawrence Berkeley National Laboratory"/>
            <person name="Van Ingen-Buijs V.A."/>
            <person name="Van Westerhoven A.C."/>
            <person name="Haridas S."/>
            <person name="Skiadas P."/>
            <person name="Martin F."/>
            <person name="Groenewald J.Z."/>
            <person name="Crous P.W."/>
            <person name="Seidl M.F."/>
        </authorList>
    </citation>
    <scope>NUCLEOTIDE SEQUENCE [LARGE SCALE GENOMIC DNA]</scope>
    <source>
        <strain evidence="2 3">CBS 123374</strain>
    </source>
</reference>
<evidence type="ECO:0000256" key="1">
    <source>
        <dbReference type="SAM" id="MobiDB-lite"/>
    </source>
</evidence>
<organism evidence="2 3">
    <name type="scientific">Phyllosticta capitalensis</name>
    <dbReference type="NCBI Taxonomy" id="121624"/>
    <lineage>
        <taxon>Eukaryota</taxon>
        <taxon>Fungi</taxon>
        <taxon>Dikarya</taxon>
        <taxon>Ascomycota</taxon>
        <taxon>Pezizomycotina</taxon>
        <taxon>Dothideomycetes</taxon>
        <taxon>Dothideomycetes incertae sedis</taxon>
        <taxon>Botryosphaeriales</taxon>
        <taxon>Phyllostictaceae</taxon>
        <taxon>Phyllosticta</taxon>
    </lineage>
</organism>
<keyword evidence="3" id="KW-1185">Reference proteome</keyword>
<feature type="region of interest" description="Disordered" evidence="1">
    <location>
        <begin position="269"/>
        <end position="316"/>
    </location>
</feature>
<evidence type="ECO:0000313" key="2">
    <source>
        <dbReference type="EMBL" id="KAK8232498.1"/>
    </source>
</evidence>
<evidence type="ECO:0000313" key="3">
    <source>
        <dbReference type="Proteomes" id="UP001492380"/>
    </source>
</evidence>